<sequence length="70" mass="8046">METDNVNARVTYLVDDWSRVIHERDFHTVREAEDWLFEEMKVAYRRGAEEVAADWESSGGTGAALQLCVI</sequence>
<dbReference type="EMBL" id="CACRUA010000022">
    <property type="protein sequence ID" value="VYU27170.1"/>
    <property type="molecule type" value="Genomic_DNA"/>
</dbReference>
<protein>
    <submittedName>
        <fullName evidence="1">Uncharacterized protein</fullName>
    </submittedName>
</protein>
<reference evidence="1" key="1">
    <citation type="submission" date="2019-11" db="EMBL/GenBank/DDBJ databases">
        <authorList>
            <person name="Feng L."/>
        </authorList>
    </citation>
    <scope>NUCLEOTIDE SEQUENCE</scope>
    <source>
        <strain evidence="1">CsymbiosumLFYP84</strain>
    </source>
</reference>
<accession>A0A6N3DE42</accession>
<dbReference type="RefSeq" id="WP_156684510.1">
    <property type="nucleotide sequence ID" value="NZ_CACRUA010000022.1"/>
</dbReference>
<dbReference type="AlphaFoldDB" id="A0A6N3DE42"/>
<proteinExistence type="predicted"/>
<gene>
    <name evidence="1" type="ORF">CSLFYP84_01747</name>
</gene>
<evidence type="ECO:0000313" key="1">
    <source>
        <dbReference type="EMBL" id="VYU27170.1"/>
    </source>
</evidence>
<name>A0A6N3DE42_CLOSY</name>
<organism evidence="1">
    <name type="scientific">Clostridium symbiosum</name>
    <name type="common">Bacteroides symbiosus</name>
    <dbReference type="NCBI Taxonomy" id="1512"/>
    <lineage>
        <taxon>Bacteria</taxon>
        <taxon>Bacillati</taxon>
        <taxon>Bacillota</taxon>
        <taxon>Clostridia</taxon>
        <taxon>Lachnospirales</taxon>
        <taxon>Lachnospiraceae</taxon>
        <taxon>Otoolea</taxon>
    </lineage>
</organism>